<gene>
    <name evidence="3" type="ORF">IDM49_10075</name>
</gene>
<dbReference type="RefSeq" id="WP_190724406.1">
    <property type="nucleotide sequence ID" value="NZ_CP061539.1"/>
</dbReference>
<evidence type="ECO:0000256" key="1">
    <source>
        <dbReference type="SAM" id="MobiDB-lite"/>
    </source>
</evidence>
<feature type="signal peptide" evidence="2">
    <location>
        <begin position="1"/>
        <end position="20"/>
    </location>
</feature>
<dbReference type="GeneID" id="96624585"/>
<dbReference type="KEGG" id="rter:IDM49_10075"/>
<evidence type="ECO:0000313" key="3">
    <source>
        <dbReference type="EMBL" id="QNV37545.1"/>
    </source>
</evidence>
<sequence length="350" mass="37200">MKKYIPLTLLVTLTLTGCGANNNTQSSPQNPQTTTSATPQTYKDVKNWSADDENNAQYTFSANTQAPAGVEEARKIMQKENQQLTYMAVTVDNTKSNSQTAITQLSFTTPAGDLITYTPLYDYLSTSDVPDEASVDAYNRVVDVSNAFNGDDYTVVAGQKKTLVLASTSAYPTEVTHATLNENYVLTPTDKTAETDKATGAPEPTEPVGSDDKLADLNGTTLKGNDINFRIFSPNAQKEVNAAMPAELQGSWGALCSNGATEEQLQETGASSNGHSWRPLKYAVSESGIQSLNGNASQAEYNAASLAELSHGGTCAVIQSPDVSAATTTTTATVGHYIGNFTLESTVEVK</sequence>
<accession>A0A7H2BCZ9</accession>
<keyword evidence="4" id="KW-1185">Reference proteome</keyword>
<dbReference type="AlphaFoldDB" id="A0A7H2BCZ9"/>
<proteinExistence type="predicted"/>
<keyword evidence="2" id="KW-0732">Signal</keyword>
<feature type="region of interest" description="Disordered" evidence="1">
    <location>
        <begin position="187"/>
        <end position="213"/>
    </location>
</feature>
<reference evidence="3 4" key="1">
    <citation type="submission" date="2020-09" db="EMBL/GenBank/DDBJ databases">
        <title>Investigation of environmental microbes.</title>
        <authorList>
            <person name="Ou Y."/>
            <person name="Kang Q."/>
        </authorList>
    </citation>
    <scope>NUCLEOTIDE SEQUENCE [LARGE SCALE GENOMIC DNA]</scope>
    <source>
        <strain evidence="3 4">KJZ-14</strain>
    </source>
</reference>
<organism evidence="3 4">
    <name type="scientific">Rothia terrae</name>
    <dbReference type="NCBI Taxonomy" id="396015"/>
    <lineage>
        <taxon>Bacteria</taxon>
        <taxon>Bacillati</taxon>
        <taxon>Actinomycetota</taxon>
        <taxon>Actinomycetes</taxon>
        <taxon>Micrococcales</taxon>
        <taxon>Micrococcaceae</taxon>
        <taxon>Rothia</taxon>
    </lineage>
</organism>
<dbReference type="Proteomes" id="UP000516404">
    <property type="component" value="Chromosome"/>
</dbReference>
<evidence type="ECO:0000256" key="2">
    <source>
        <dbReference type="SAM" id="SignalP"/>
    </source>
</evidence>
<dbReference type="PROSITE" id="PS51257">
    <property type="entry name" value="PROKAR_LIPOPROTEIN"/>
    <property type="match status" value="1"/>
</dbReference>
<evidence type="ECO:0000313" key="4">
    <source>
        <dbReference type="Proteomes" id="UP000516404"/>
    </source>
</evidence>
<protein>
    <recommendedName>
        <fullName evidence="5">Lipoprotein</fullName>
    </recommendedName>
</protein>
<evidence type="ECO:0008006" key="5">
    <source>
        <dbReference type="Google" id="ProtNLM"/>
    </source>
</evidence>
<feature type="chain" id="PRO_5038752885" description="Lipoprotein" evidence="2">
    <location>
        <begin position="21"/>
        <end position="350"/>
    </location>
</feature>
<dbReference type="EMBL" id="CP061539">
    <property type="protein sequence ID" value="QNV37545.1"/>
    <property type="molecule type" value="Genomic_DNA"/>
</dbReference>
<name>A0A7H2BCZ9_9MICC</name>